<keyword evidence="1" id="KW-0147">Chitin-binding</keyword>
<feature type="signal peptide" evidence="5">
    <location>
        <begin position="1"/>
        <end position="24"/>
    </location>
</feature>
<name>A0ABP0CXB1_9PEZI</name>
<dbReference type="Pfam" id="PF01476">
    <property type="entry name" value="LysM"/>
    <property type="match status" value="2"/>
</dbReference>
<feature type="region of interest" description="Disordered" evidence="4">
    <location>
        <begin position="87"/>
        <end position="124"/>
    </location>
</feature>
<keyword evidence="8" id="KW-1185">Reference proteome</keyword>
<dbReference type="Proteomes" id="UP001642406">
    <property type="component" value="Unassembled WGS sequence"/>
</dbReference>
<dbReference type="EMBL" id="CAWUHC010000166">
    <property type="protein sequence ID" value="CAK7236779.1"/>
    <property type="molecule type" value="Genomic_DNA"/>
</dbReference>
<sequence length="180" mass="18784">MTRSAIALLFTAFVGAVAVPVTEATPPTATPHCYLHVKARAGDSCAGIAAVFNIDTSLFRRMNPGVTEAGCGHLAAGTSYCVADGTYGSSTSSPSPAPSPPKSQPQPTKPSPSPPPAPPSPRQSPITDDCRAYYLVQHGETCGMLEDRAGISDATFRKWNGFINADCSNLWAGYYCCLGV</sequence>
<dbReference type="SMART" id="SM00257">
    <property type="entry name" value="LysM"/>
    <property type="match status" value="2"/>
</dbReference>
<gene>
    <name evidence="7" type="ORF">SBRCBS47491_009753</name>
</gene>
<dbReference type="PANTHER" id="PTHR34997">
    <property type="entry name" value="AM15"/>
    <property type="match status" value="1"/>
</dbReference>
<dbReference type="InterPro" id="IPR036779">
    <property type="entry name" value="LysM_dom_sf"/>
</dbReference>
<comment type="caution">
    <text evidence="7">The sequence shown here is derived from an EMBL/GenBank/DDBJ whole genome shotgun (WGS) entry which is preliminary data.</text>
</comment>
<organism evidence="7 8">
    <name type="scientific">Sporothrix bragantina</name>
    <dbReference type="NCBI Taxonomy" id="671064"/>
    <lineage>
        <taxon>Eukaryota</taxon>
        <taxon>Fungi</taxon>
        <taxon>Dikarya</taxon>
        <taxon>Ascomycota</taxon>
        <taxon>Pezizomycotina</taxon>
        <taxon>Sordariomycetes</taxon>
        <taxon>Sordariomycetidae</taxon>
        <taxon>Ophiostomatales</taxon>
        <taxon>Ophiostomataceae</taxon>
        <taxon>Sporothrix</taxon>
    </lineage>
</organism>
<proteinExistence type="inferred from homology"/>
<evidence type="ECO:0000313" key="7">
    <source>
        <dbReference type="EMBL" id="CAK7236779.1"/>
    </source>
</evidence>
<evidence type="ECO:0000256" key="5">
    <source>
        <dbReference type="SAM" id="SignalP"/>
    </source>
</evidence>
<reference evidence="7 8" key="1">
    <citation type="submission" date="2024-01" db="EMBL/GenBank/DDBJ databases">
        <authorList>
            <person name="Allen C."/>
            <person name="Tagirdzhanova G."/>
        </authorList>
    </citation>
    <scope>NUCLEOTIDE SEQUENCE [LARGE SCALE GENOMIC DNA]</scope>
</reference>
<evidence type="ECO:0000256" key="1">
    <source>
        <dbReference type="ARBA" id="ARBA00022669"/>
    </source>
</evidence>
<evidence type="ECO:0000259" key="6">
    <source>
        <dbReference type="PROSITE" id="PS51782"/>
    </source>
</evidence>
<feature type="domain" description="LysM" evidence="6">
    <location>
        <begin position="132"/>
        <end position="178"/>
    </location>
</feature>
<dbReference type="PANTHER" id="PTHR34997:SF1">
    <property type="entry name" value="PEPTIDOGLYCAN-BINDING LYSIN DOMAIN"/>
    <property type="match status" value="1"/>
</dbReference>
<evidence type="ECO:0000256" key="2">
    <source>
        <dbReference type="ARBA" id="ARBA00023026"/>
    </source>
</evidence>
<evidence type="ECO:0000256" key="3">
    <source>
        <dbReference type="ARBA" id="ARBA00044955"/>
    </source>
</evidence>
<dbReference type="SUPFAM" id="SSF54106">
    <property type="entry name" value="LysM domain"/>
    <property type="match status" value="2"/>
</dbReference>
<keyword evidence="5" id="KW-0732">Signal</keyword>
<comment type="similarity">
    <text evidence="3">Belongs to the secreted LysM effector family.</text>
</comment>
<accession>A0ABP0CXB1</accession>
<dbReference type="Gene3D" id="3.10.350.10">
    <property type="entry name" value="LysM domain"/>
    <property type="match status" value="2"/>
</dbReference>
<evidence type="ECO:0000256" key="4">
    <source>
        <dbReference type="SAM" id="MobiDB-lite"/>
    </source>
</evidence>
<feature type="domain" description="LysM" evidence="6">
    <location>
        <begin position="35"/>
        <end position="82"/>
    </location>
</feature>
<evidence type="ECO:0000313" key="8">
    <source>
        <dbReference type="Proteomes" id="UP001642406"/>
    </source>
</evidence>
<feature type="chain" id="PRO_5046301260" description="LysM domain-containing protein" evidence="5">
    <location>
        <begin position="25"/>
        <end position="180"/>
    </location>
</feature>
<dbReference type="CDD" id="cd00118">
    <property type="entry name" value="LysM"/>
    <property type="match status" value="2"/>
</dbReference>
<feature type="compositionally biased region" description="Pro residues" evidence="4">
    <location>
        <begin position="95"/>
        <end position="122"/>
    </location>
</feature>
<dbReference type="InterPro" id="IPR018392">
    <property type="entry name" value="LysM"/>
</dbReference>
<protein>
    <recommendedName>
        <fullName evidence="6">LysM domain-containing protein</fullName>
    </recommendedName>
</protein>
<dbReference type="InterPro" id="IPR052210">
    <property type="entry name" value="LysM1-like"/>
</dbReference>
<keyword evidence="2" id="KW-0843">Virulence</keyword>
<dbReference type="PROSITE" id="PS51782">
    <property type="entry name" value="LYSM"/>
    <property type="match status" value="2"/>
</dbReference>